<evidence type="ECO:0000313" key="1">
    <source>
        <dbReference type="EMBL" id="KAJ9084245.1"/>
    </source>
</evidence>
<dbReference type="EMBL" id="QTSX02000865">
    <property type="protein sequence ID" value="KAJ9084245.1"/>
    <property type="molecule type" value="Genomic_DNA"/>
</dbReference>
<evidence type="ECO:0000313" key="2">
    <source>
        <dbReference type="Proteomes" id="UP001165960"/>
    </source>
</evidence>
<sequence>MARNGSSFKANIFDPLLLVGQILAFQSINYISLSLLLLVASLLNGNVSISLEPIFNYNLLNFDSKASFLYITVYLIHTIPSMLALLYIVERAKLCYDFVITYHFWHIIASMLYCKSITISIPAIVLYFVTTLITILGGEYLCMNRELTPIILSGGNNANSAEYAELPSFEESSSRTPFSAERNTRENKLRQSPKDDQIQILIGNDDQGSDAFEMTSLGSLHSRVPSPALSQGSD</sequence>
<reference evidence="1" key="1">
    <citation type="submission" date="2022-04" db="EMBL/GenBank/DDBJ databases">
        <title>Genome of the entomopathogenic fungus Entomophthora muscae.</title>
        <authorList>
            <person name="Elya C."/>
            <person name="Lovett B.R."/>
            <person name="Lee E."/>
            <person name="Macias A.M."/>
            <person name="Hajek A.E."/>
            <person name="De Bivort B.L."/>
            <person name="Kasson M.T."/>
            <person name="De Fine Licht H.H."/>
            <person name="Stajich J.E."/>
        </authorList>
    </citation>
    <scope>NUCLEOTIDE SEQUENCE</scope>
    <source>
        <strain evidence="1">Berkeley</strain>
    </source>
</reference>
<accession>A0ACC2UBN6</accession>
<gene>
    <name evidence="1" type="ORF">DSO57_1026481</name>
</gene>
<dbReference type="Proteomes" id="UP001165960">
    <property type="component" value="Unassembled WGS sequence"/>
</dbReference>
<keyword evidence="2" id="KW-1185">Reference proteome</keyword>
<name>A0ACC2UBN6_9FUNG</name>
<comment type="caution">
    <text evidence="1">The sequence shown here is derived from an EMBL/GenBank/DDBJ whole genome shotgun (WGS) entry which is preliminary data.</text>
</comment>
<organism evidence="1 2">
    <name type="scientific">Entomophthora muscae</name>
    <dbReference type="NCBI Taxonomy" id="34485"/>
    <lineage>
        <taxon>Eukaryota</taxon>
        <taxon>Fungi</taxon>
        <taxon>Fungi incertae sedis</taxon>
        <taxon>Zoopagomycota</taxon>
        <taxon>Entomophthoromycotina</taxon>
        <taxon>Entomophthoromycetes</taxon>
        <taxon>Entomophthorales</taxon>
        <taxon>Entomophthoraceae</taxon>
        <taxon>Entomophthora</taxon>
    </lineage>
</organism>
<proteinExistence type="predicted"/>
<protein>
    <submittedName>
        <fullName evidence="1">Uncharacterized protein</fullName>
    </submittedName>
</protein>